<dbReference type="Gramene" id="AET2Gv20512500.10">
    <property type="protein sequence ID" value="AET2Gv20512500.10"/>
    <property type="gene ID" value="AET2Gv20512500"/>
</dbReference>
<organism evidence="2 3">
    <name type="scientific">Aegilops tauschii subsp. strangulata</name>
    <name type="common">Goatgrass</name>
    <dbReference type="NCBI Taxonomy" id="200361"/>
    <lineage>
        <taxon>Eukaryota</taxon>
        <taxon>Viridiplantae</taxon>
        <taxon>Streptophyta</taxon>
        <taxon>Embryophyta</taxon>
        <taxon>Tracheophyta</taxon>
        <taxon>Spermatophyta</taxon>
        <taxon>Magnoliopsida</taxon>
        <taxon>Liliopsida</taxon>
        <taxon>Poales</taxon>
        <taxon>Poaceae</taxon>
        <taxon>BOP clade</taxon>
        <taxon>Pooideae</taxon>
        <taxon>Triticodae</taxon>
        <taxon>Triticeae</taxon>
        <taxon>Triticinae</taxon>
        <taxon>Aegilops</taxon>
    </lineage>
</organism>
<proteinExistence type="predicted"/>
<dbReference type="EnsemblPlants" id="AET2Gv20512500.12">
    <property type="protein sequence ID" value="AET2Gv20512500.12"/>
    <property type="gene ID" value="AET2Gv20512500"/>
</dbReference>
<keyword evidence="1" id="KW-0472">Membrane</keyword>
<dbReference type="EnsemblPlants" id="AET2Gv20512500.3">
    <property type="protein sequence ID" value="AET2Gv20512500.3"/>
    <property type="gene ID" value="AET2Gv20512500"/>
</dbReference>
<dbReference type="AlphaFoldDB" id="A0A453BHN7"/>
<feature type="transmembrane region" description="Helical" evidence="1">
    <location>
        <begin position="30"/>
        <end position="48"/>
    </location>
</feature>
<keyword evidence="3" id="KW-1185">Reference proteome</keyword>
<dbReference type="Gramene" id="AET2Gv20512500.12">
    <property type="protein sequence ID" value="AET2Gv20512500.12"/>
    <property type="gene ID" value="AET2Gv20512500"/>
</dbReference>
<dbReference type="Gramene" id="AET2Gv20512500.6">
    <property type="protein sequence ID" value="AET2Gv20512500.6"/>
    <property type="gene ID" value="AET2Gv20512500"/>
</dbReference>
<dbReference type="Gramene" id="AET2Gv20512500.4">
    <property type="protein sequence ID" value="AET2Gv20512500.4"/>
    <property type="gene ID" value="AET2Gv20512500"/>
</dbReference>
<dbReference type="EnsemblPlants" id="AET2Gv20512500.8">
    <property type="protein sequence ID" value="AET2Gv20512500.8"/>
    <property type="gene ID" value="AET2Gv20512500"/>
</dbReference>
<reference evidence="3" key="1">
    <citation type="journal article" date="2014" name="Science">
        <title>Ancient hybridizations among the ancestral genomes of bread wheat.</title>
        <authorList>
            <consortium name="International Wheat Genome Sequencing Consortium,"/>
            <person name="Marcussen T."/>
            <person name="Sandve S.R."/>
            <person name="Heier L."/>
            <person name="Spannagl M."/>
            <person name="Pfeifer M."/>
            <person name="Jakobsen K.S."/>
            <person name="Wulff B.B."/>
            <person name="Steuernagel B."/>
            <person name="Mayer K.F."/>
            <person name="Olsen O.A."/>
        </authorList>
    </citation>
    <scope>NUCLEOTIDE SEQUENCE [LARGE SCALE GENOMIC DNA]</scope>
    <source>
        <strain evidence="3">cv. AL8/78</strain>
    </source>
</reference>
<evidence type="ECO:0000256" key="1">
    <source>
        <dbReference type="SAM" id="Phobius"/>
    </source>
</evidence>
<dbReference type="EnsemblPlants" id="AET2Gv20512500.2">
    <property type="protein sequence ID" value="AET2Gv20512500.2"/>
    <property type="gene ID" value="AET2Gv20512500"/>
</dbReference>
<reference evidence="2" key="5">
    <citation type="journal article" date="2021" name="G3 (Bethesda)">
        <title>Aegilops tauschii genome assembly Aet v5.0 features greater sequence contiguity and improved annotation.</title>
        <authorList>
            <person name="Wang L."/>
            <person name="Zhu T."/>
            <person name="Rodriguez J.C."/>
            <person name="Deal K.R."/>
            <person name="Dubcovsky J."/>
            <person name="McGuire P.E."/>
            <person name="Lux T."/>
            <person name="Spannagl M."/>
            <person name="Mayer K.F.X."/>
            <person name="Baldrich P."/>
            <person name="Meyers B.C."/>
            <person name="Huo N."/>
            <person name="Gu Y.Q."/>
            <person name="Zhou H."/>
            <person name="Devos K.M."/>
            <person name="Bennetzen J.L."/>
            <person name="Unver T."/>
            <person name="Budak H."/>
            <person name="Gulick P.J."/>
            <person name="Galiba G."/>
            <person name="Kalapos B."/>
            <person name="Nelson D.R."/>
            <person name="Li P."/>
            <person name="You F.M."/>
            <person name="Luo M.C."/>
            <person name="Dvorak J."/>
        </authorList>
    </citation>
    <scope>NUCLEOTIDE SEQUENCE [LARGE SCALE GENOMIC DNA]</scope>
    <source>
        <strain evidence="2">cv. AL8/78</strain>
    </source>
</reference>
<dbReference type="Gramene" id="AET2Gv20512500.2">
    <property type="protein sequence ID" value="AET2Gv20512500.2"/>
    <property type="gene ID" value="AET2Gv20512500"/>
</dbReference>
<reference evidence="2" key="4">
    <citation type="submission" date="2019-03" db="UniProtKB">
        <authorList>
            <consortium name="EnsemblPlants"/>
        </authorList>
    </citation>
    <scope>IDENTIFICATION</scope>
</reference>
<dbReference type="Gramene" id="AET2Gv20512500.3">
    <property type="protein sequence ID" value="AET2Gv20512500.3"/>
    <property type="gene ID" value="AET2Gv20512500"/>
</dbReference>
<evidence type="ECO:0000313" key="3">
    <source>
        <dbReference type="Proteomes" id="UP000015105"/>
    </source>
</evidence>
<sequence length="60" mass="6562">MNKIGVHSLRAAEEFLLGDINENSSKLEKYCFQIAFVIFVVGHVLGLLCTNCCRSCAAAL</sequence>
<dbReference type="EnsemblPlants" id="AET2Gv20512500.4">
    <property type="protein sequence ID" value="AET2Gv20512500.4"/>
    <property type="gene ID" value="AET2Gv20512500"/>
</dbReference>
<dbReference type="EnsemblPlants" id="AET2Gv20512500.6">
    <property type="protein sequence ID" value="AET2Gv20512500.6"/>
    <property type="gene ID" value="AET2Gv20512500"/>
</dbReference>
<protein>
    <submittedName>
        <fullName evidence="2">Uncharacterized protein</fullName>
    </submittedName>
</protein>
<accession>A0A453BHN7</accession>
<reference evidence="2" key="3">
    <citation type="journal article" date="2017" name="Nature">
        <title>Genome sequence of the progenitor of the wheat D genome Aegilops tauschii.</title>
        <authorList>
            <person name="Luo M.C."/>
            <person name="Gu Y.Q."/>
            <person name="Puiu D."/>
            <person name="Wang H."/>
            <person name="Twardziok S.O."/>
            <person name="Deal K.R."/>
            <person name="Huo N."/>
            <person name="Zhu T."/>
            <person name="Wang L."/>
            <person name="Wang Y."/>
            <person name="McGuire P.E."/>
            <person name="Liu S."/>
            <person name="Long H."/>
            <person name="Ramasamy R.K."/>
            <person name="Rodriguez J.C."/>
            <person name="Van S.L."/>
            <person name="Yuan L."/>
            <person name="Wang Z."/>
            <person name="Xia Z."/>
            <person name="Xiao L."/>
            <person name="Anderson O.D."/>
            <person name="Ouyang S."/>
            <person name="Liang Y."/>
            <person name="Zimin A.V."/>
            <person name="Pertea G."/>
            <person name="Qi P."/>
            <person name="Bennetzen J.L."/>
            <person name="Dai X."/>
            <person name="Dawson M.W."/>
            <person name="Muller H.G."/>
            <person name="Kugler K."/>
            <person name="Rivarola-Duarte L."/>
            <person name="Spannagl M."/>
            <person name="Mayer K.F.X."/>
            <person name="Lu F.H."/>
            <person name="Bevan M.W."/>
            <person name="Leroy P."/>
            <person name="Li P."/>
            <person name="You F.M."/>
            <person name="Sun Q."/>
            <person name="Liu Z."/>
            <person name="Lyons E."/>
            <person name="Wicker T."/>
            <person name="Salzberg S.L."/>
            <person name="Devos K.M."/>
            <person name="Dvorak J."/>
        </authorList>
    </citation>
    <scope>NUCLEOTIDE SEQUENCE [LARGE SCALE GENOMIC DNA]</scope>
    <source>
        <strain evidence="2">cv. AL8/78</strain>
    </source>
</reference>
<dbReference type="EnsemblPlants" id="AET2Gv20512500.10">
    <property type="protein sequence ID" value="AET2Gv20512500.10"/>
    <property type="gene ID" value="AET2Gv20512500"/>
</dbReference>
<name>A0A453BHN7_AEGTS</name>
<keyword evidence="1" id="KW-0812">Transmembrane</keyword>
<evidence type="ECO:0000313" key="2">
    <source>
        <dbReference type="EnsemblPlants" id="AET2Gv20512500.2"/>
    </source>
</evidence>
<keyword evidence="1" id="KW-1133">Transmembrane helix</keyword>
<dbReference type="Proteomes" id="UP000015105">
    <property type="component" value="Chromosome 2D"/>
</dbReference>
<dbReference type="Gramene" id="AET2Gv20512500.8">
    <property type="protein sequence ID" value="AET2Gv20512500.8"/>
    <property type="gene ID" value="AET2Gv20512500"/>
</dbReference>
<reference evidence="3" key="2">
    <citation type="journal article" date="2017" name="Nat. Plants">
        <title>The Aegilops tauschii genome reveals multiple impacts of transposons.</title>
        <authorList>
            <person name="Zhao G."/>
            <person name="Zou C."/>
            <person name="Li K."/>
            <person name="Wang K."/>
            <person name="Li T."/>
            <person name="Gao L."/>
            <person name="Zhang X."/>
            <person name="Wang H."/>
            <person name="Yang Z."/>
            <person name="Liu X."/>
            <person name="Jiang W."/>
            <person name="Mao L."/>
            <person name="Kong X."/>
            <person name="Jiao Y."/>
            <person name="Jia J."/>
        </authorList>
    </citation>
    <scope>NUCLEOTIDE SEQUENCE [LARGE SCALE GENOMIC DNA]</scope>
    <source>
        <strain evidence="3">cv. AL8/78</strain>
    </source>
</reference>